<evidence type="ECO:0000256" key="4">
    <source>
        <dbReference type="PROSITE-ProRule" id="PRU00169"/>
    </source>
</evidence>
<dbReference type="InterPro" id="IPR058245">
    <property type="entry name" value="NreC/VraR/RcsB-like_REC"/>
</dbReference>
<dbReference type="Gene3D" id="1.10.10.10">
    <property type="entry name" value="Winged helix-like DNA-binding domain superfamily/Winged helix DNA-binding domain"/>
    <property type="match status" value="1"/>
</dbReference>
<accession>A0AAU7TVU0</accession>
<keyword evidence="3" id="KW-0238">DNA-binding</keyword>
<organism evidence="7">
    <name type="scientific">Pantoea sp. BJ2</name>
    <dbReference type="NCBI Taxonomy" id="3141322"/>
    <lineage>
        <taxon>Bacteria</taxon>
        <taxon>Pseudomonadati</taxon>
        <taxon>Pseudomonadota</taxon>
        <taxon>Gammaproteobacteria</taxon>
        <taxon>Enterobacterales</taxon>
        <taxon>Erwiniaceae</taxon>
        <taxon>Pantoea</taxon>
    </lineage>
</organism>
<dbReference type="PROSITE" id="PS50110">
    <property type="entry name" value="RESPONSE_REGULATORY"/>
    <property type="match status" value="1"/>
</dbReference>
<evidence type="ECO:0000259" key="5">
    <source>
        <dbReference type="PROSITE" id="PS50043"/>
    </source>
</evidence>
<evidence type="ECO:0000256" key="2">
    <source>
        <dbReference type="ARBA" id="ARBA00023012"/>
    </source>
</evidence>
<evidence type="ECO:0000256" key="3">
    <source>
        <dbReference type="ARBA" id="ARBA00023125"/>
    </source>
</evidence>
<reference evidence="7" key="1">
    <citation type="submission" date="2024-06" db="EMBL/GenBank/DDBJ databases">
        <title>Multiomics insights into the TNT degradation mechanism by Pantoea sp. BJ2 isolated from an ammunition destruction site.</title>
        <authorList>
            <person name="Luo J."/>
        </authorList>
    </citation>
    <scope>NUCLEOTIDE SEQUENCE</scope>
    <source>
        <strain evidence="7">BJ2</strain>
    </source>
</reference>
<dbReference type="InterPro" id="IPR011006">
    <property type="entry name" value="CheY-like_superfamily"/>
</dbReference>
<dbReference type="Pfam" id="PF00196">
    <property type="entry name" value="GerE"/>
    <property type="match status" value="1"/>
</dbReference>
<proteinExistence type="predicted"/>
<feature type="modified residue" description="4-aspartylphosphate" evidence="4">
    <location>
        <position position="52"/>
    </location>
</feature>
<dbReference type="CDD" id="cd17535">
    <property type="entry name" value="REC_NarL-like"/>
    <property type="match status" value="1"/>
</dbReference>
<dbReference type="GO" id="GO:0000160">
    <property type="term" value="P:phosphorelay signal transduction system"/>
    <property type="evidence" value="ECO:0007669"/>
    <property type="project" value="InterPro"/>
</dbReference>
<dbReference type="Gene3D" id="3.40.50.2300">
    <property type="match status" value="1"/>
</dbReference>
<dbReference type="PROSITE" id="PS50043">
    <property type="entry name" value="HTH_LUXR_2"/>
    <property type="match status" value="1"/>
</dbReference>
<dbReference type="SMART" id="SM00448">
    <property type="entry name" value="REC"/>
    <property type="match status" value="1"/>
</dbReference>
<dbReference type="RefSeq" id="WP_350261340.1">
    <property type="nucleotide sequence ID" value="NZ_CP158292.1"/>
</dbReference>
<dbReference type="GO" id="GO:0006355">
    <property type="term" value="P:regulation of DNA-templated transcription"/>
    <property type="evidence" value="ECO:0007669"/>
    <property type="project" value="InterPro"/>
</dbReference>
<dbReference type="InterPro" id="IPR051015">
    <property type="entry name" value="EvgA-like"/>
</dbReference>
<keyword evidence="2" id="KW-0902">Two-component regulatory system</keyword>
<dbReference type="GO" id="GO:0003677">
    <property type="term" value="F:DNA binding"/>
    <property type="evidence" value="ECO:0007669"/>
    <property type="project" value="UniProtKB-KW"/>
</dbReference>
<dbReference type="SUPFAM" id="SSF46894">
    <property type="entry name" value="C-terminal effector domain of the bipartite response regulators"/>
    <property type="match status" value="1"/>
</dbReference>
<name>A0AAU7TVU0_9GAMM</name>
<dbReference type="EMBL" id="CP158292">
    <property type="protein sequence ID" value="XBV44809.1"/>
    <property type="molecule type" value="Genomic_DNA"/>
</dbReference>
<dbReference type="Pfam" id="PF00072">
    <property type="entry name" value="Response_reg"/>
    <property type="match status" value="1"/>
</dbReference>
<dbReference type="InterPro" id="IPR016032">
    <property type="entry name" value="Sig_transdc_resp-reg_C-effctor"/>
</dbReference>
<evidence type="ECO:0000313" key="7">
    <source>
        <dbReference type="EMBL" id="XBV44809.1"/>
    </source>
</evidence>
<dbReference type="PRINTS" id="PR00038">
    <property type="entry name" value="HTHLUXR"/>
</dbReference>
<dbReference type="InterPro" id="IPR036388">
    <property type="entry name" value="WH-like_DNA-bd_sf"/>
</dbReference>
<dbReference type="AlphaFoldDB" id="A0AAU7TVU0"/>
<evidence type="ECO:0000259" key="6">
    <source>
        <dbReference type="PROSITE" id="PS50110"/>
    </source>
</evidence>
<sequence>MRRFLIVDDHPIVRLAIRELLTKDGHVVAECEDGLDVITVIKEFKPDVLIIDIDLPERNGIEVIQALRKFNKTIPIIAISGKSAEFYGLESFRCGASSFVSKTQSLVDLKMAISLVSSGYTHFPFQFACNESAFQLDEKLRLNTLSMREMQILHFFSEGMDNKEIAERLSISNKTVSTFKFRMMQKLKLNTMKDVVDFSARHNLI</sequence>
<gene>
    <name evidence="7" type="ORF">AAF463_00255</name>
</gene>
<dbReference type="PANTHER" id="PTHR45566:SF2">
    <property type="entry name" value="NARL SUBFAMILY"/>
    <property type="match status" value="1"/>
</dbReference>
<feature type="domain" description="HTH luxR-type" evidence="5">
    <location>
        <begin position="138"/>
        <end position="203"/>
    </location>
</feature>
<dbReference type="SMART" id="SM00421">
    <property type="entry name" value="HTH_LUXR"/>
    <property type="match status" value="1"/>
</dbReference>
<feature type="domain" description="Response regulatory" evidence="6">
    <location>
        <begin position="3"/>
        <end position="117"/>
    </location>
</feature>
<dbReference type="PROSITE" id="PS00622">
    <property type="entry name" value="HTH_LUXR_1"/>
    <property type="match status" value="1"/>
</dbReference>
<dbReference type="CDD" id="cd06170">
    <property type="entry name" value="LuxR_C_like"/>
    <property type="match status" value="1"/>
</dbReference>
<evidence type="ECO:0000256" key="1">
    <source>
        <dbReference type="ARBA" id="ARBA00022553"/>
    </source>
</evidence>
<dbReference type="InterPro" id="IPR001789">
    <property type="entry name" value="Sig_transdc_resp-reg_receiver"/>
</dbReference>
<dbReference type="SUPFAM" id="SSF52172">
    <property type="entry name" value="CheY-like"/>
    <property type="match status" value="1"/>
</dbReference>
<protein>
    <submittedName>
        <fullName evidence="7">Response regulator</fullName>
    </submittedName>
</protein>
<dbReference type="InterPro" id="IPR000792">
    <property type="entry name" value="Tscrpt_reg_LuxR_C"/>
</dbReference>
<keyword evidence="1 4" id="KW-0597">Phosphoprotein</keyword>
<dbReference type="PANTHER" id="PTHR45566">
    <property type="entry name" value="HTH-TYPE TRANSCRIPTIONAL REGULATOR YHJB-RELATED"/>
    <property type="match status" value="1"/>
</dbReference>